<sequence>MKAPHIPGTNGLNGLKEIKAAALHCRWSLYPLWITMPVSSRFSGLLKLFGCDNRTQAVLKARQLGLILD</sequence>
<gene>
    <name evidence="1" type="ORF">FHS09_002225</name>
</gene>
<protein>
    <submittedName>
        <fullName evidence="1">Uncharacterized protein</fullName>
    </submittedName>
</protein>
<comment type="caution">
    <text evidence="1">The sequence shown here is derived from an EMBL/GenBank/DDBJ whole genome shotgun (WGS) entry which is preliminary data.</text>
</comment>
<organism evidence="1 2">
    <name type="scientific">Microbulbifer rhizosphaerae</name>
    <dbReference type="NCBI Taxonomy" id="1562603"/>
    <lineage>
        <taxon>Bacteria</taxon>
        <taxon>Pseudomonadati</taxon>
        <taxon>Pseudomonadota</taxon>
        <taxon>Gammaproteobacteria</taxon>
        <taxon>Cellvibrionales</taxon>
        <taxon>Microbulbiferaceae</taxon>
        <taxon>Microbulbifer</taxon>
    </lineage>
</organism>
<reference evidence="1 2" key="1">
    <citation type="submission" date="2020-08" db="EMBL/GenBank/DDBJ databases">
        <title>Genomic Encyclopedia of Type Strains, Phase III (KMG-III): the genomes of soil and plant-associated and newly described type strains.</title>
        <authorList>
            <person name="Whitman W."/>
        </authorList>
    </citation>
    <scope>NUCLEOTIDE SEQUENCE [LARGE SCALE GENOMIC DNA]</scope>
    <source>
        <strain evidence="1 2">CECT 8799</strain>
    </source>
</reference>
<name>A0A7W4Z987_9GAMM</name>
<dbReference type="Proteomes" id="UP000535937">
    <property type="component" value="Unassembled WGS sequence"/>
</dbReference>
<proteinExistence type="predicted"/>
<keyword evidence="2" id="KW-1185">Reference proteome</keyword>
<dbReference type="EMBL" id="JACHWZ010000009">
    <property type="protein sequence ID" value="MBB3061392.1"/>
    <property type="molecule type" value="Genomic_DNA"/>
</dbReference>
<evidence type="ECO:0000313" key="1">
    <source>
        <dbReference type="EMBL" id="MBB3061392.1"/>
    </source>
</evidence>
<evidence type="ECO:0000313" key="2">
    <source>
        <dbReference type="Proteomes" id="UP000535937"/>
    </source>
</evidence>
<dbReference type="AlphaFoldDB" id="A0A7W4Z987"/>
<dbReference type="RefSeq" id="WP_183459732.1">
    <property type="nucleotide sequence ID" value="NZ_JACHWZ010000009.1"/>
</dbReference>
<accession>A0A7W4Z987</accession>